<comment type="cofactor">
    <cofactor evidence="1">
        <name>pyridoxal 5'-phosphate</name>
        <dbReference type="ChEBI" id="CHEBI:597326"/>
    </cofactor>
</comment>
<evidence type="ECO:0000259" key="6">
    <source>
        <dbReference type="Pfam" id="PF01212"/>
    </source>
</evidence>
<dbReference type="HOGENOM" id="CLU_029381_1_1_1"/>
<dbReference type="InterPro" id="IPR015422">
    <property type="entry name" value="PyrdxlP-dep_Trfase_small"/>
</dbReference>
<comment type="similarity">
    <text evidence="2">Belongs to the threonine aldolase family.</text>
</comment>
<dbReference type="SUPFAM" id="SSF53383">
    <property type="entry name" value="PLP-dependent transferases"/>
    <property type="match status" value="1"/>
</dbReference>
<sequence>MSENSRVLEKEQSRAAFDFRSDTVTTPTRRMLEAMVSSTLGDAVFEEDETTNKFEAHIAQLLGHEKGLFVPSGTAGNQIALRCHLTQPPHSVLAHHLSHIVTAEAGGLASLSQAMIQPVIPKVGPNLSLEDIKRNAVLEEDIHYAPTRVIALENTLGGTILPLEEAQRISGWAKQQGLKLHLDGARLWNAATEDPSLLMTYGKLFDSVSVCFSKGLGAPMGSVLVGSAPFIARAKWIRKSIGGGMRQTGTLTAAAWAALDEVFPGKLQQTHAIAKDIEAYIKGLGLKVSIPVETSMVFIDLKDAGLKNEWIVEEASKHGVTFGFSGRIVIHHQICPEAVDGLKAAIKVVVEKKAAGDYRGQDDIDGKESMYGGMKK</sequence>
<evidence type="ECO:0000256" key="2">
    <source>
        <dbReference type="ARBA" id="ARBA00006966"/>
    </source>
</evidence>
<keyword evidence="8" id="KW-1185">Reference proteome</keyword>
<dbReference type="Proteomes" id="UP000054248">
    <property type="component" value="Unassembled WGS sequence"/>
</dbReference>
<dbReference type="NCBIfam" id="NF041359">
    <property type="entry name" value="GntG_guanitoxin"/>
    <property type="match status" value="1"/>
</dbReference>
<dbReference type="GO" id="GO:0006567">
    <property type="term" value="P:L-threonine catabolic process"/>
    <property type="evidence" value="ECO:0007669"/>
    <property type="project" value="TreeGrafter"/>
</dbReference>
<dbReference type="Gene3D" id="3.40.640.10">
    <property type="entry name" value="Type I PLP-dependent aspartate aminotransferase-like (Major domain)"/>
    <property type="match status" value="1"/>
</dbReference>
<dbReference type="GO" id="GO:0008732">
    <property type="term" value="F:L-allo-threonine aldolase activity"/>
    <property type="evidence" value="ECO:0007669"/>
    <property type="project" value="TreeGrafter"/>
</dbReference>
<evidence type="ECO:0000256" key="4">
    <source>
        <dbReference type="ARBA" id="ARBA00023239"/>
    </source>
</evidence>
<feature type="modified residue" description="N6-(pyridoxal phosphate)lysine" evidence="5">
    <location>
        <position position="214"/>
    </location>
</feature>
<dbReference type="OrthoDB" id="10261951at2759"/>
<proteinExistence type="inferred from homology"/>
<dbReference type="PANTHER" id="PTHR48097:SF9">
    <property type="entry name" value="L-THREONINE ALDOLASE"/>
    <property type="match status" value="1"/>
</dbReference>
<keyword evidence="3" id="KW-0663">Pyridoxal phosphate</keyword>
<evidence type="ECO:0000313" key="7">
    <source>
        <dbReference type="EMBL" id="KIO26113.1"/>
    </source>
</evidence>
<organism evidence="7 8">
    <name type="scientific">Tulasnella calospora MUT 4182</name>
    <dbReference type="NCBI Taxonomy" id="1051891"/>
    <lineage>
        <taxon>Eukaryota</taxon>
        <taxon>Fungi</taxon>
        <taxon>Dikarya</taxon>
        <taxon>Basidiomycota</taxon>
        <taxon>Agaricomycotina</taxon>
        <taxon>Agaricomycetes</taxon>
        <taxon>Cantharellales</taxon>
        <taxon>Tulasnellaceae</taxon>
        <taxon>Tulasnella</taxon>
    </lineage>
</organism>
<reference evidence="8" key="2">
    <citation type="submission" date="2015-01" db="EMBL/GenBank/DDBJ databases">
        <title>Evolutionary Origins and Diversification of the Mycorrhizal Mutualists.</title>
        <authorList>
            <consortium name="DOE Joint Genome Institute"/>
            <consortium name="Mycorrhizal Genomics Consortium"/>
            <person name="Kohler A."/>
            <person name="Kuo A."/>
            <person name="Nagy L.G."/>
            <person name="Floudas D."/>
            <person name="Copeland A."/>
            <person name="Barry K.W."/>
            <person name="Cichocki N."/>
            <person name="Veneault-Fourrey C."/>
            <person name="LaButti K."/>
            <person name="Lindquist E.A."/>
            <person name="Lipzen A."/>
            <person name="Lundell T."/>
            <person name="Morin E."/>
            <person name="Murat C."/>
            <person name="Riley R."/>
            <person name="Ohm R."/>
            <person name="Sun H."/>
            <person name="Tunlid A."/>
            <person name="Henrissat B."/>
            <person name="Grigoriev I.V."/>
            <person name="Hibbett D.S."/>
            <person name="Martin F."/>
        </authorList>
    </citation>
    <scope>NUCLEOTIDE SEQUENCE [LARGE SCALE GENOMIC DNA]</scope>
    <source>
        <strain evidence="8">MUT 4182</strain>
    </source>
</reference>
<keyword evidence="4" id="KW-0456">Lyase</keyword>
<evidence type="ECO:0000256" key="3">
    <source>
        <dbReference type="ARBA" id="ARBA00022898"/>
    </source>
</evidence>
<dbReference type="InterPro" id="IPR015424">
    <property type="entry name" value="PyrdxlP-dep_Trfase"/>
</dbReference>
<dbReference type="Pfam" id="PF01212">
    <property type="entry name" value="Beta_elim_lyase"/>
    <property type="match status" value="1"/>
</dbReference>
<dbReference type="CDD" id="cd06502">
    <property type="entry name" value="TA_like"/>
    <property type="match status" value="1"/>
</dbReference>
<accession>A0A0C3KXH2</accession>
<dbReference type="InterPro" id="IPR023603">
    <property type="entry name" value="Low_specificity_L-TA-like"/>
</dbReference>
<reference evidence="7 8" key="1">
    <citation type="submission" date="2014-04" db="EMBL/GenBank/DDBJ databases">
        <authorList>
            <consortium name="DOE Joint Genome Institute"/>
            <person name="Kuo A."/>
            <person name="Girlanda M."/>
            <person name="Perotto S."/>
            <person name="Kohler A."/>
            <person name="Nagy L.G."/>
            <person name="Floudas D."/>
            <person name="Copeland A."/>
            <person name="Barry K.W."/>
            <person name="Cichocki N."/>
            <person name="Veneault-Fourrey C."/>
            <person name="LaButti K."/>
            <person name="Lindquist E.A."/>
            <person name="Lipzen A."/>
            <person name="Lundell T."/>
            <person name="Morin E."/>
            <person name="Murat C."/>
            <person name="Sun H."/>
            <person name="Tunlid A."/>
            <person name="Henrissat B."/>
            <person name="Grigoriev I.V."/>
            <person name="Hibbett D.S."/>
            <person name="Martin F."/>
            <person name="Nordberg H.P."/>
            <person name="Cantor M.N."/>
            <person name="Hua S.X."/>
        </authorList>
    </citation>
    <scope>NUCLEOTIDE SEQUENCE [LARGE SCALE GENOMIC DNA]</scope>
    <source>
        <strain evidence="7 8">MUT 4182</strain>
    </source>
</reference>
<dbReference type="EMBL" id="KN823029">
    <property type="protein sequence ID" value="KIO26113.1"/>
    <property type="molecule type" value="Genomic_DNA"/>
</dbReference>
<name>A0A0C3KXH2_9AGAM</name>
<feature type="domain" description="Aromatic amino acid beta-eliminating lyase/threonine aldolase" evidence="6">
    <location>
        <begin position="18"/>
        <end position="303"/>
    </location>
</feature>
<dbReference type="Gene3D" id="3.90.1150.10">
    <property type="entry name" value="Aspartate Aminotransferase, domain 1"/>
    <property type="match status" value="1"/>
</dbReference>
<dbReference type="FunFam" id="3.40.640.10:FF:000030">
    <property type="entry name" value="Low-specificity L-threonine aldolase"/>
    <property type="match status" value="1"/>
</dbReference>
<evidence type="ECO:0000256" key="1">
    <source>
        <dbReference type="ARBA" id="ARBA00001933"/>
    </source>
</evidence>
<gene>
    <name evidence="7" type="ORF">M407DRAFT_243826</name>
</gene>
<protein>
    <recommendedName>
        <fullName evidence="6">Aromatic amino acid beta-eliminating lyase/threonine aldolase domain-containing protein</fullName>
    </recommendedName>
</protein>
<dbReference type="PANTHER" id="PTHR48097">
    <property type="entry name" value="L-THREONINE ALDOLASE-RELATED"/>
    <property type="match status" value="1"/>
</dbReference>
<dbReference type="PIRSF" id="PIRSF017617">
    <property type="entry name" value="Thr_aldolase"/>
    <property type="match status" value="1"/>
</dbReference>
<evidence type="ECO:0000256" key="5">
    <source>
        <dbReference type="PIRSR" id="PIRSR017617-1"/>
    </source>
</evidence>
<dbReference type="InterPro" id="IPR015421">
    <property type="entry name" value="PyrdxlP-dep_Trfase_major"/>
</dbReference>
<dbReference type="GO" id="GO:0005829">
    <property type="term" value="C:cytosol"/>
    <property type="evidence" value="ECO:0007669"/>
    <property type="project" value="TreeGrafter"/>
</dbReference>
<dbReference type="AlphaFoldDB" id="A0A0C3KXH2"/>
<dbReference type="GO" id="GO:0006545">
    <property type="term" value="P:glycine biosynthetic process"/>
    <property type="evidence" value="ECO:0007669"/>
    <property type="project" value="TreeGrafter"/>
</dbReference>
<dbReference type="InterPro" id="IPR001597">
    <property type="entry name" value="ArAA_b-elim_lyase/Thr_aldolase"/>
</dbReference>
<evidence type="ECO:0000313" key="8">
    <source>
        <dbReference type="Proteomes" id="UP000054248"/>
    </source>
</evidence>
<dbReference type="STRING" id="1051891.A0A0C3KXH2"/>